<evidence type="ECO:0000256" key="8">
    <source>
        <dbReference type="ARBA" id="ARBA00023136"/>
    </source>
</evidence>
<keyword evidence="11" id="KW-0732">Signal</keyword>
<evidence type="ECO:0000256" key="7">
    <source>
        <dbReference type="ARBA" id="ARBA00022989"/>
    </source>
</evidence>
<evidence type="ECO:0000313" key="12">
    <source>
        <dbReference type="EMBL" id="KAL0484820.1"/>
    </source>
</evidence>
<evidence type="ECO:0000256" key="5">
    <source>
        <dbReference type="ARBA" id="ARBA00022692"/>
    </source>
</evidence>
<protein>
    <submittedName>
        <fullName evidence="12">Uncharacterized protein</fullName>
    </submittedName>
</protein>
<evidence type="ECO:0000256" key="4">
    <source>
        <dbReference type="ARBA" id="ARBA00022502"/>
    </source>
</evidence>
<keyword evidence="5 10" id="KW-0812">Transmembrane</keyword>
<keyword evidence="7 10" id="KW-1133">Transmembrane helix</keyword>
<dbReference type="GO" id="GO:0005789">
    <property type="term" value="C:endoplasmic reticulum membrane"/>
    <property type="evidence" value="ECO:0007669"/>
    <property type="project" value="UniProtKB-SubCell"/>
</dbReference>
<sequence length="493" mass="55782">MIKVACLFQLLSLVVASVIVVTPLDDHEVFFAGKSTLWTQSERLKLQIIYNGETKMNDLKEQVESFTIQLKNGANLNQHTVVNEHNLYQYPYSSSICSLILKTKKNVADYNQRILELDALLVKLKSSLPADLPEECFPKSAKQLARMINDPTEFRFNSPVTDQVELSSLSSPIISSDVNKVEFRRTQKSKTSITTSELLSSHSNVTEFLYAFNQSQRDTIRIQTITQLPHSLTNTSPSRPHSHVTTFDIYIEKSFNVYENYETEKIKDQVPIRYNLKMKERQITSNGLHRILKTSIELHDASDCNRNVVNLYEHFSTGVYVDIYELVELNRVNLLNNQSNVFSTLVYNDKVSVETSSLYSAPVYVKFSTRASIVNQSCVALFHVPIHFRYQEPGFSEFKKVIVNPPQTITVASVDDAYAELDVTDSDGFEFVERSVQVSRVSFDESVNGPIVIDIPIGQLKDQVMITNLTLGTTVICALILCVVSCASKVKKD</sequence>
<name>A0AAW2Z5S5_9EUKA</name>
<evidence type="ECO:0000256" key="2">
    <source>
        <dbReference type="ARBA" id="ARBA00004687"/>
    </source>
</evidence>
<keyword evidence="8 10" id="KW-0472">Membrane</keyword>
<evidence type="ECO:0000256" key="6">
    <source>
        <dbReference type="ARBA" id="ARBA00022824"/>
    </source>
</evidence>
<evidence type="ECO:0000256" key="11">
    <source>
        <dbReference type="SAM" id="SignalP"/>
    </source>
</evidence>
<keyword evidence="13" id="KW-1185">Reference proteome</keyword>
<dbReference type="InterPro" id="IPR040039">
    <property type="entry name" value="PIGX"/>
</dbReference>
<accession>A0AAW2Z5S5</accession>
<reference evidence="12 13" key="1">
    <citation type="submission" date="2024-03" db="EMBL/GenBank/DDBJ databases">
        <title>The Acrasis kona genome and developmental transcriptomes reveal deep origins of eukaryotic multicellular pathways.</title>
        <authorList>
            <person name="Sheikh S."/>
            <person name="Fu C.-J."/>
            <person name="Brown M.W."/>
            <person name="Baldauf S.L."/>
        </authorList>
    </citation>
    <scope>NUCLEOTIDE SEQUENCE [LARGE SCALE GENOMIC DNA]</scope>
    <source>
        <strain evidence="12 13">ATCC MYA-3509</strain>
    </source>
</reference>
<dbReference type="PANTHER" id="PTHR28650">
    <property type="entry name" value="PHOSPHATIDYLINOSITOL-GLYCAN BIOSYNTHESIS CLASS X PROTEIN"/>
    <property type="match status" value="1"/>
</dbReference>
<comment type="pathway">
    <text evidence="2">Glycolipid biosynthesis; glycosylphosphatidylinositol-anchor biosynthesis.</text>
</comment>
<comment type="caution">
    <text evidence="12">The sequence shown here is derived from an EMBL/GenBank/DDBJ whole genome shotgun (WGS) entry which is preliminary data.</text>
</comment>
<dbReference type="PANTHER" id="PTHR28650:SF1">
    <property type="entry name" value="PHOSPHATIDYLINOSITOL-GLYCAN BIOSYNTHESIS CLASS X PROTEIN"/>
    <property type="match status" value="1"/>
</dbReference>
<evidence type="ECO:0000256" key="1">
    <source>
        <dbReference type="ARBA" id="ARBA00004389"/>
    </source>
</evidence>
<dbReference type="Proteomes" id="UP001431209">
    <property type="component" value="Unassembled WGS sequence"/>
</dbReference>
<dbReference type="SMART" id="SM00780">
    <property type="entry name" value="PIG-X"/>
    <property type="match status" value="1"/>
</dbReference>
<evidence type="ECO:0000313" key="13">
    <source>
        <dbReference type="Proteomes" id="UP001431209"/>
    </source>
</evidence>
<evidence type="ECO:0000256" key="3">
    <source>
        <dbReference type="ARBA" id="ARBA00010345"/>
    </source>
</evidence>
<feature type="chain" id="PRO_5043351917" evidence="11">
    <location>
        <begin position="17"/>
        <end position="493"/>
    </location>
</feature>
<comment type="similarity">
    <text evidence="3">Belongs to the PIGX family.</text>
</comment>
<organism evidence="12 13">
    <name type="scientific">Acrasis kona</name>
    <dbReference type="NCBI Taxonomy" id="1008807"/>
    <lineage>
        <taxon>Eukaryota</taxon>
        <taxon>Discoba</taxon>
        <taxon>Heterolobosea</taxon>
        <taxon>Tetramitia</taxon>
        <taxon>Eutetramitia</taxon>
        <taxon>Acrasidae</taxon>
        <taxon>Acrasis</taxon>
    </lineage>
</organism>
<proteinExistence type="inferred from homology"/>
<gene>
    <name evidence="12" type="ORF">AKO1_003601</name>
</gene>
<evidence type="ECO:0000256" key="10">
    <source>
        <dbReference type="SAM" id="Phobius"/>
    </source>
</evidence>
<comment type="subcellular location">
    <subcellularLocation>
        <location evidence="1">Endoplasmic reticulum membrane</location>
        <topology evidence="1">Single-pass membrane protein</topology>
    </subcellularLocation>
</comment>
<dbReference type="EMBL" id="JAOPGA020001073">
    <property type="protein sequence ID" value="KAL0484820.1"/>
    <property type="molecule type" value="Genomic_DNA"/>
</dbReference>
<evidence type="ECO:0000256" key="9">
    <source>
        <dbReference type="ARBA" id="ARBA00023180"/>
    </source>
</evidence>
<dbReference type="GO" id="GO:0006506">
    <property type="term" value="P:GPI anchor biosynthetic process"/>
    <property type="evidence" value="ECO:0007669"/>
    <property type="project" value="UniProtKB-KW"/>
</dbReference>
<feature type="signal peptide" evidence="11">
    <location>
        <begin position="1"/>
        <end position="16"/>
    </location>
</feature>
<dbReference type="InterPro" id="IPR013233">
    <property type="entry name" value="PIG-X/PBN1"/>
</dbReference>
<keyword evidence="6" id="KW-0256">Endoplasmic reticulum</keyword>
<dbReference type="Pfam" id="PF08320">
    <property type="entry name" value="PIG-X"/>
    <property type="match status" value="1"/>
</dbReference>
<feature type="transmembrane region" description="Helical" evidence="10">
    <location>
        <begin position="465"/>
        <end position="487"/>
    </location>
</feature>
<dbReference type="AlphaFoldDB" id="A0AAW2Z5S5"/>
<keyword evidence="9" id="KW-0325">Glycoprotein</keyword>
<keyword evidence="4" id="KW-0337">GPI-anchor biosynthesis</keyword>